<dbReference type="Gene3D" id="1.10.3730.20">
    <property type="match status" value="2"/>
</dbReference>
<comment type="similarity">
    <text evidence="2">Belongs to the drug/metabolite transporter (DMT) superfamily. 10 TMS drug/metabolite exporter (DME) (TC 2.A.7.3) family.</text>
</comment>
<proteinExistence type="inferred from homology"/>
<evidence type="ECO:0000313" key="9">
    <source>
        <dbReference type="Proteomes" id="UP000731907"/>
    </source>
</evidence>
<dbReference type="EMBL" id="JAAATX020000012">
    <property type="protein sequence ID" value="MBU9699466.1"/>
    <property type="molecule type" value="Genomic_DNA"/>
</dbReference>
<evidence type="ECO:0000256" key="4">
    <source>
        <dbReference type="ARBA" id="ARBA00022989"/>
    </source>
</evidence>
<gene>
    <name evidence="8" type="ORF">GU927_016590</name>
</gene>
<feature type="transmembrane region" description="Helical" evidence="6">
    <location>
        <begin position="82"/>
        <end position="99"/>
    </location>
</feature>
<dbReference type="InterPro" id="IPR037185">
    <property type="entry name" value="EmrE-like"/>
</dbReference>
<feature type="transmembrane region" description="Helical" evidence="6">
    <location>
        <begin position="42"/>
        <end position="61"/>
    </location>
</feature>
<name>A0ABS6J896_9RHOB</name>
<feature type="domain" description="EamA" evidence="7">
    <location>
        <begin position="14"/>
        <end position="146"/>
    </location>
</feature>
<feature type="transmembrane region" description="Helical" evidence="6">
    <location>
        <begin position="186"/>
        <end position="210"/>
    </location>
</feature>
<reference evidence="8 9" key="1">
    <citation type="submission" date="2021-06" db="EMBL/GenBank/DDBJ databases">
        <title>Rhodobacteraceae bacterium strain HSP-20.</title>
        <authorList>
            <person name="Chen W.-M."/>
        </authorList>
    </citation>
    <scope>NUCLEOTIDE SEQUENCE [LARGE SCALE GENOMIC DNA]</scope>
    <source>
        <strain evidence="8 9">HSP-20</strain>
    </source>
</reference>
<evidence type="ECO:0000256" key="3">
    <source>
        <dbReference type="ARBA" id="ARBA00022692"/>
    </source>
</evidence>
<feature type="transmembrane region" description="Helical" evidence="6">
    <location>
        <begin position="16"/>
        <end position="36"/>
    </location>
</feature>
<keyword evidence="3 6" id="KW-0812">Transmembrane</keyword>
<evidence type="ECO:0000259" key="7">
    <source>
        <dbReference type="Pfam" id="PF00892"/>
    </source>
</evidence>
<evidence type="ECO:0000256" key="6">
    <source>
        <dbReference type="SAM" id="Phobius"/>
    </source>
</evidence>
<evidence type="ECO:0000256" key="1">
    <source>
        <dbReference type="ARBA" id="ARBA00004141"/>
    </source>
</evidence>
<feature type="transmembrane region" description="Helical" evidence="6">
    <location>
        <begin position="155"/>
        <end position="174"/>
    </location>
</feature>
<keyword evidence="9" id="KW-1185">Reference proteome</keyword>
<evidence type="ECO:0000256" key="2">
    <source>
        <dbReference type="ARBA" id="ARBA00009853"/>
    </source>
</evidence>
<dbReference type="PANTHER" id="PTHR22911">
    <property type="entry name" value="ACYL-MALONYL CONDENSING ENZYME-RELATED"/>
    <property type="match status" value="1"/>
</dbReference>
<dbReference type="InterPro" id="IPR000620">
    <property type="entry name" value="EamA_dom"/>
</dbReference>
<keyword evidence="4 6" id="KW-1133">Transmembrane helix</keyword>
<evidence type="ECO:0000313" key="8">
    <source>
        <dbReference type="EMBL" id="MBU9699466.1"/>
    </source>
</evidence>
<feature type="transmembrane region" description="Helical" evidence="6">
    <location>
        <begin position="105"/>
        <end position="123"/>
    </location>
</feature>
<protein>
    <submittedName>
        <fullName evidence="8">DMT family transporter</fullName>
    </submittedName>
</protein>
<dbReference type="SUPFAM" id="SSF103481">
    <property type="entry name" value="Multidrug resistance efflux transporter EmrE"/>
    <property type="match status" value="2"/>
</dbReference>
<evidence type="ECO:0000256" key="5">
    <source>
        <dbReference type="ARBA" id="ARBA00023136"/>
    </source>
</evidence>
<accession>A0ABS6J896</accession>
<sequence>MTPTTHPPSAQNAKGVAFLIAGVAVFSVQDLILKLLSGDYPLHQAMVLRSLTAIPFLLLLVHWEGGLGSLFTKGTRAMIGRGVVMFAAYTAYYLALAALPMATTVALYFSAPLFITILSVFFLSERVGPRRWAALIAGFAGVLIMVRPGGELFDWAALLPVLSGFTYAVSMIAARRLGSTETASALAFWGNAVFLAAALAMSAVLGSGAYDDGGAAHPALAFLLRGWVTPTPFDLMLMMSCGIIAAAGLTLLTQAYRIGEASVVTPLEYTGLLWSVIYGWVFWRQWPSLPDWTGIAIIIGAGLYILWREARPQT</sequence>
<feature type="transmembrane region" description="Helical" evidence="6">
    <location>
        <begin position="132"/>
        <end position="149"/>
    </location>
</feature>
<comment type="subcellular location">
    <subcellularLocation>
        <location evidence="1">Membrane</location>
        <topology evidence="1">Multi-pass membrane protein</topology>
    </subcellularLocation>
</comment>
<comment type="caution">
    <text evidence="8">The sequence shown here is derived from an EMBL/GenBank/DDBJ whole genome shotgun (WGS) entry which is preliminary data.</text>
</comment>
<keyword evidence="5 6" id="KW-0472">Membrane</keyword>
<dbReference type="Pfam" id="PF00892">
    <property type="entry name" value="EamA"/>
    <property type="match status" value="1"/>
</dbReference>
<dbReference type="PANTHER" id="PTHR22911:SF6">
    <property type="entry name" value="SOLUTE CARRIER FAMILY 35 MEMBER G1"/>
    <property type="match status" value="1"/>
</dbReference>
<feature type="transmembrane region" description="Helical" evidence="6">
    <location>
        <begin position="289"/>
        <end position="307"/>
    </location>
</feature>
<dbReference type="Proteomes" id="UP000731907">
    <property type="component" value="Unassembled WGS sequence"/>
</dbReference>
<feature type="transmembrane region" description="Helical" evidence="6">
    <location>
        <begin position="230"/>
        <end position="252"/>
    </location>
</feature>
<dbReference type="RefSeq" id="WP_161763577.1">
    <property type="nucleotide sequence ID" value="NZ_JAAATX020000012.1"/>
</dbReference>
<feature type="transmembrane region" description="Helical" evidence="6">
    <location>
        <begin position="264"/>
        <end position="283"/>
    </location>
</feature>
<organism evidence="8 9">
    <name type="scientific">Paragemmobacter amnigenus</name>
    <dbReference type="NCBI Taxonomy" id="2852097"/>
    <lineage>
        <taxon>Bacteria</taxon>
        <taxon>Pseudomonadati</taxon>
        <taxon>Pseudomonadota</taxon>
        <taxon>Alphaproteobacteria</taxon>
        <taxon>Rhodobacterales</taxon>
        <taxon>Paracoccaceae</taxon>
        <taxon>Paragemmobacter</taxon>
    </lineage>
</organism>